<dbReference type="GO" id="GO:0003677">
    <property type="term" value="F:DNA binding"/>
    <property type="evidence" value="ECO:0007669"/>
    <property type="project" value="UniProtKB-KW"/>
</dbReference>
<organism evidence="6 7">
    <name type="scientific">Rhizobium paknamense</name>
    <dbReference type="NCBI Taxonomy" id="1206817"/>
    <lineage>
        <taxon>Bacteria</taxon>
        <taxon>Pseudomonadati</taxon>
        <taxon>Pseudomonadota</taxon>
        <taxon>Alphaproteobacteria</taxon>
        <taxon>Hyphomicrobiales</taxon>
        <taxon>Rhizobiaceae</taxon>
        <taxon>Rhizobium/Agrobacterium group</taxon>
        <taxon>Rhizobium</taxon>
    </lineage>
</organism>
<evidence type="ECO:0000259" key="5">
    <source>
        <dbReference type="PROSITE" id="PS50931"/>
    </source>
</evidence>
<evidence type="ECO:0000313" key="6">
    <source>
        <dbReference type="EMBL" id="MDQ0456266.1"/>
    </source>
</evidence>
<keyword evidence="4" id="KW-0804">Transcription</keyword>
<dbReference type="PROSITE" id="PS50931">
    <property type="entry name" value="HTH_LYSR"/>
    <property type="match status" value="1"/>
</dbReference>
<dbReference type="Pfam" id="PF00126">
    <property type="entry name" value="HTH_1"/>
    <property type="match status" value="1"/>
</dbReference>
<dbReference type="PANTHER" id="PTHR30537:SF3">
    <property type="entry name" value="TRANSCRIPTIONAL REGULATORY PROTEIN"/>
    <property type="match status" value="1"/>
</dbReference>
<comment type="similarity">
    <text evidence="1">Belongs to the LysR transcriptional regulatory family.</text>
</comment>
<dbReference type="Pfam" id="PF03466">
    <property type="entry name" value="LysR_substrate"/>
    <property type="match status" value="1"/>
</dbReference>
<dbReference type="SUPFAM" id="SSF46785">
    <property type="entry name" value="Winged helix' DNA-binding domain"/>
    <property type="match status" value="1"/>
</dbReference>
<reference evidence="6 7" key="1">
    <citation type="submission" date="2023-07" db="EMBL/GenBank/DDBJ databases">
        <title>Genomic Encyclopedia of Type Strains, Phase IV (KMG-IV): sequencing the most valuable type-strain genomes for metagenomic binning, comparative biology and taxonomic classification.</title>
        <authorList>
            <person name="Goeker M."/>
        </authorList>
    </citation>
    <scope>NUCLEOTIDE SEQUENCE [LARGE SCALE GENOMIC DNA]</scope>
    <source>
        <strain evidence="6 7">DSM 100301</strain>
    </source>
</reference>
<evidence type="ECO:0000256" key="4">
    <source>
        <dbReference type="ARBA" id="ARBA00023163"/>
    </source>
</evidence>
<evidence type="ECO:0000313" key="7">
    <source>
        <dbReference type="Proteomes" id="UP001235269"/>
    </source>
</evidence>
<comment type="caution">
    <text evidence="6">The sequence shown here is derived from an EMBL/GenBank/DDBJ whole genome shotgun (WGS) entry which is preliminary data.</text>
</comment>
<dbReference type="InterPro" id="IPR058163">
    <property type="entry name" value="LysR-type_TF_proteobact-type"/>
</dbReference>
<keyword evidence="3 6" id="KW-0238">DNA-binding</keyword>
<dbReference type="InterPro" id="IPR036388">
    <property type="entry name" value="WH-like_DNA-bd_sf"/>
</dbReference>
<protein>
    <submittedName>
        <fullName evidence="6">DNA-binding transcriptional LysR family regulator</fullName>
    </submittedName>
</protein>
<accession>A0ABU0IDK8</accession>
<keyword evidence="2" id="KW-0805">Transcription regulation</keyword>
<dbReference type="RefSeq" id="WP_307158455.1">
    <property type="nucleotide sequence ID" value="NZ_JAUSWH010000007.1"/>
</dbReference>
<dbReference type="InterPro" id="IPR036390">
    <property type="entry name" value="WH_DNA-bd_sf"/>
</dbReference>
<keyword evidence="7" id="KW-1185">Reference proteome</keyword>
<dbReference type="Gene3D" id="3.40.190.290">
    <property type="match status" value="1"/>
</dbReference>
<dbReference type="SUPFAM" id="SSF53850">
    <property type="entry name" value="Periplasmic binding protein-like II"/>
    <property type="match status" value="1"/>
</dbReference>
<evidence type="ECO:0000256" key="2">
    <source>
        <dbReference type="ARBA" id="ARBA00023015"/>
    </source>
</evidence>
<dbReference type="PANTHER" id="PTHR30537">
    <property type="entry name" value="HTH-TYPE TRANSCRIPTIONAL REGULATOR"/>
    <property type="match status" value="1"/>
</dbReference>
<dbReference type="InterPro" id="IPR005119">
    <property type="entry name" value="LysR_subst-bd"/>
</dbReference>
<dbReference type="Gene3D" id="1.10.10.10">
    <property type="entry name" value="Winged helix-like DNA-binding domain superfamily/Winged helix DNA-binding domain"/>
    <property type="match status" value="1"/>
</dbReference>
<evidence type="ECO:0000256" key="1">
    <source>
        <dbReference type="ARBA" id="ARBA00009437"/>
    </source>
</evidence>
<dbReference type="EMBL" id="JAUSWH010000007">
    <property type="protein sequence ID" value="MDQ0456266.1"/>
    <property type="molecule type" value="Genomic_DNA"/>
</dbReference>
<dbReference type="InterPro" id="IPR000847">
    <property type="entry name" value="LysR_HTH_N"/>
</dbReference>
<proteinExistence type="inferred from homology"/>
<dbReference type="Proteomes" id="UP001235269">
    <property type="component" value="Unassembled WGS sequence"/>
</dbReference>
<evidence type="ECO:0000256" key="3">
    <source>
        <dbReference type="ARBA" id="ARBA00023125"/>
    </source>
</evidence>
<name>A0ABU0IDK8_9HYPH</name>
<feature type="domain" description="HTH lysR-type" evidence="5">
    <location>
        <begin position="5"/>
        <end position="62"/>
    </location>
</feature>
<gene>
    <name evidence="6" type="ORF">QO005_002607</name>
</gene>
<sequence>MSKPLAWDDLRLVKAVAEAKGMAGAAAALQVDHSTIFRRLGALERALGTPLFERRRGGYDLTPAGEEVLAAAERIDSEVHRLERRLTGKEIAPAGEIRVATADSLLMHLLTPLFYRFRATCPAIRLDVVIGNSALNLSRRDADIAIRATDTPPETLVGRRIGSIAWALYGRGQDRQARGEAFIDTADWVALSQDMASLKVVRDTRQLQPERLVYRANSVLALAEAVEAGIGIGHLPCFIGDVRPGLARLSDPVRDYAAELWLLTHQDIRHAPRIRVFMDFIAAELVPLRPLIEGMSGQFQIG</sequence>